<evidence type="ECO:0000313" key="3">
    <source>
        <dbReference type="EMBL" id="GAA3947592.1"/>
    </source>
</evidence>
<keyword evidence="1" id="KW-0812">Transmembrane</keyword>
<feature type="domain" description="Mce/MlaD" evidence="2">
    <location>
        <begin position="52"/>
        <end position="128"/>
    </location>
</feature>
<feature type="transmembrane region" description="Helical" evidence="1">
    <location>
        <begin position="18"/>
        <end position="34"/>
    </location>
</feature>
<reference evidence="4" key="1">
    <citation type="journal article" date="2019" name="Int. J. Syst. Evol. Microbiol.">
        <title>The Global Catalogue of Microorganisms (GCM) 10K type strain sequencing project: providing services to taxonomists for standard genome sequencing and annotation.</title>
        <authorList>
            <consortium name="The Broad Institute Genomics Platform"/>
            <consortium name="The Broad Institute Genome Sequencing Center for Infectious Disease"/>
            <person name="Wu L."/>
            <person name="Ma J."/>
        </authorList>
    </citation>
    <scope>NUCLEOTIDE SEQUENCE [LARGE SCALE GENOMIC DNA]</scope>
    <source>
        <strain evidence="4">JCM 17555</strain>
    </source>
</reference>
<accession>A0ABP7NI02</accession>
<gene>
    <name evidence="3" type="ORF">GCM10022278_03500</name>
</gene>
<name>A0ABP7NI02_9GAMM</name>
<evidence type="ECO:0000259" key="2">
    <source>
        <dbReference type="Pfam" id="PF02470"/>
    </source>
</evidence>
<keyword evidence="4" id="KW-1185">Reference proteome</keyword>
<sequence>MTAKSNAVAELRRQDRTLGLFIVVACGIALYLLLQQTYSQSQKLGWIQLESLLSNSFGVKPGTLIELSGVTIGQVGDVRLRKDARVEIDTLIDDQYAQLLKIDSKLQVSSALGLDTVLSGSSLELIPGTSDQLLDNGGSIAIVEPKSIDQIMDEMKLEELATQIQTIVANLETITSNLAAQQTEVSVALANMSAFTGELVVIAEDIPALLKSVNHTLGSFDSSLDNLDVAINSFAEPAATLMLTSDRFMMSAEQSMQALQPTLEAMPSVLSSANQTMLALNKLTTQVSNHWLLGGEGASTEDSALRHRLLSDDSLYDSRETAAAMTNGSRSDDQ</sequence>
<protein>
    <recommendedName>
        <fullName evidence="2">Mce/MlaD domain-containing protein</fullName>
    </recommendedName>
</protein>
<keyword evidence="1" id="KW-0472">Membrane</keyword>
<dbReference type="EMBL" id="BAABBO010000001">
    <property type="protein sequence ID" value="GAA3947592.1"/>
    <property type="molecule type" value="Genomic_DNA"/>
</dbReference>
<dbReference type="Pfam" id="PF02470">
    <property type="entry name" value="MlaD"/>
    <property type="match status" value="1"/>
</dbReference>
<evidence type="ECO:0000313" key="4">
    <source>
        <dbReference type="Proteomes" id="UP001501337"/>
    </source>
</evidence>
<dbReference type="InterPro" id="IPR052336">
    <property type="entry name" value="MlaD_Phospholipid_Transporter"/>
</dbReference>
<dbReference type="InterPro" id="IPR003399">
    <property type="entry name" value="Mce/MlaD"/>
</dbReference>
<proteinExistence type="predicted"/>
<dbReference type="PANTHER" id="PTHR33371:SF4">
    <property type="entry name" value="INTERMEMBRANE PHOSPHOLIPID TRANSPORT SYSTEM BINDING PROTEIN MLAD"/>
    <property type="match status" value="1"/>
</dbReference>
<comment type="caution">
    <text evidence="3">The sequence shown here is derived from an EMBL/GenBank/DDBJ whole genome shotgun (WGS) entry which is preliminary data.</text>
</comment>
<organism evidence="3 4">
    <name type="scientific">Allohahella marinimesophila</name>
    <dbReference type="NCBI Taxonomy" id="1054972"/>
    <lineage>
        <taxon>Bacteria</taxon>
        <taxon>Pseudomonadati</taxon>
        <taxon>Pseudomonadota</taxon>
        <taxon>Gammaproteobacteria</taxon>
        <taxon>Oceanospirillales</taxon>
        <taxon>Hahellaceae</taxon>
        <taxon>Allohahella</taxon>
    </lineage>
</organism>
<dbReference type="Proteomes" id="UP001501337">
    <property type="component" value="Unassembled WGS sequence"/>
</dbReference>
<dbReference type="PANTHER" id="PTHR33371">
    <property type="entry name" value="INTERMEMBRANE PHOSPHOLIPID TRANSPORT SYSTEM BINDING PROTEIN MLAD-RELATED"/>
    <property type="match status" value="1"/>
</dbReference>
<evidence type="ECO:0000256" key="1">
    <source>
        <dbReference type="SAM" id="Phobius"/>
    </source>
</evidence>
<keyword evidence="1" id="KW-1133">Transmembrane helix</keyword>
<dbReference type="RefSeq" id="WP_344802657.1">
    <property type="nucleotide sequence ID" value="NZ_BAABBO010000001.1"/>
</dbReference>